<reference evidence="8" key="1">
    <citation type="submission" date="2023-03" db="EMBL/GenBank/DDBJ databases">
        <title>Chromosome-scale reference genome and RAD-based genetic map of yellow starthistle (Centaurea solstitialis) reveal putative structural variation and QTLs associated with invader traits.</title>
        <authorList>
            <person name="Reatini B."/>
            <person name="Cang F.A."/>
            <person name="Jiang Q."/>
            <person name="Mckibben M.T.W."/>
            <person name="Barker M.S."/>
            <person name="Rieseberg L.H."/>
            <person name="Dlugosch K.M."/>
        </authorList>
    </citation>
    <scope>NUCLEOTIDE SEQUENCE</scope>
    <source>
        <strain evidence="8">CAN-66</strain>
        <tissue evidence="8">Leaf</tissue>
    </source>
</reference>
<protein>
    <recommendedName>
        <fullName evidence="7">Peptidase A1 domain-containing protein</fullName>
    </recommendedName>
</protein>
<dbReference type="Pfam" id="PF14543">
    <property type="entry name" value="TAXi_N"/>
    <property type="match status" value="1"/>
</dbReference>
<dbReference type="InterPro" id="IPR021109">
    <property type="entry name" value="Peptidase_aspartic_dom_sf"/>
</dbReference>
<name>A0AA38WJM0_9ASTR</name>
<dbReference type="InterPro" id="IPR032799">
    <property type="entry name" value="TAXi_C"/>
</dbReference>
<dbReference type="InterPro" id="IPR033121">
    <property type="entry name" value="PEPTIDASE_A1"/>
</dbReference>
<dbReference type="InterPro" id="IPR001461">
    <property type="entry name" value="Aspartic_peptidase_A1"/>
</dbReference>
<dbReference type="FunFam" id="2.40.70.10:FF:000018">
    <property type="entry name" value="Aspartic proteinase-like protein 2"/>
    <property type="match status" value="1"/>
</dbReference>
<dbReference type="PRINTS" id="PR00792">
    <property type="entry name" value="PEPSIN"/>
</dbReference>
<proteinExistence type="inferred from homology"/>
<evidence type="ECO:0000313" key="8">
    <source>
        <dbReference type="EMBL" id="KAJ9554720.1"/>
    </source>
</evidence>
<comment type="caution">
    <text evidence="8">The sequence shown here is derived from an EMBL/GenBank/DDBJ whole genome shotgun (WGS) entry which is preliminary data.</text>
</comment>
<evidence type="ECO:0000256" key="2">
    <source>
        <dbReference type="ARBA" id="ARBA00022670"/>
    </source>
</evidence>
<evidence type="ECO:0000256" key="3">
    <source>
        <dbReference type="ARBA" id="ARBA00022750"/>
    </source>
</evidence>
<keyword evidence="3" id="KW-0064">Aspartyl protease</keyword>
<sequence>MWGLFVSGSPATLRLSGVVVVMLLQSVVVRCKAPAFLKLERVFPHDNMMELSELKDRDLIRHARILSTEDYVDFPLEGTYDPYRVGLYFTKILLGSPPQEHHVQVDTGSDVLWVSCKGCKGCPKSSGLNIPMEHYDPSSSSTSTWISCYDARCTPEIQAAANATCTSISNHCNYTFKYGDGSRTSGYFVSDKLELDMVSNETSLLSHTTATVLFGCSTSQSGELSKPDRAVDGIFGFGQHGLSVISQLSELGEAPTSFSHCLIGTGDGGGVLVFGQIIDPDMVYSPLVPFQPHYNLNLQGISVNGQGLPIDPVVFGTSNKRKGTIIDSGTTLAYLTEEAYKPFVEAITNNVAPSVQPFESKGYQCFTTSTKLSEAFPIVRFHFAGQATMLIKPQNYLLQQKTTDGQSAWCIGFQKVDGQKMTILGDLVLKDKSVVYDLGGQRIGWAEHDCKSLDLSDSDCENMWDPMEFLVSI</sequence>
<evidence type="ECO:0000256" key="6">
    <source>
        <dbReference type="PIRSR" id="PIRSR601461-1"/>
    </source>
</evidence>
<evidence type="ECO:0000259" key="7">
    <source>
        <dbReference type="PROSITE" id="PS51767"/>
    </source>
</evidence>
<dbReference type="SUPFAM" id="SSF50630">
    <property type="entry name" value="Acid proteases"/>
    <property type="match status" value="1"/>
</dbReference>
<dbReference type="GO" id="GO:0006508">
    <property type="term" value="P:proteolysis"/>
    <property type="evidence" value="ECO:0007669"/>
    <property type="project" value="UniProtKB-KW"/>
</dbReference>
<dbReference type="Pfam" id="PF14541">
    <property type="entry name" value="TAXi_C"/>
    <property type="match status" value="1"/>
</dbReference>
<dbReference type="PANTHER" id="PTHR13683:SF794">
    <property type="entry name" value="NEPENTHESIN"/>
    <property type="match status" value="1"/>
</dbReference>
<feature type="active site" evidence="6">
    <location>
        <position position="106"/>
    </location>
</feature>
<dbReference type="EMBL" id="JARYMX010000003">
    <property type="protein sequence ID" value="KAJ9554720.1"/>
    <property type="molecule type" value="Genomic_DNA"/>
</dbReference>
<dbReference type="PANTHER" id="PTHR13683">
    <property type="entry name" value="ASPARTYL PROTEASES"/>
    <property type="match status" value="1"/>
</dbReference>
<dbReference type="GO" id="GO:0004190">
    <property type="term" value="F:aspartic-type endopeptidase activity"/>
    <property type="evidence" value="ECO:0007669"/>
    <property type="project" value="UniProtKB-KW"/>
</dbReference>
<keyword evidence="2" id="KW-0645">Protease</keyword>
<gene>
    <name evidence="8" type="ORF">OSB04_009334</name>
</gene>
<dbReference type="AlphaFoldDB" id="A0AA38WJM0"/>
<evidence type="ECO:0000256" key="5">
    <source>
        <dbReference type="ARBA" id="ARBA00023180"/>
    </source>
</evidence>
<accession>A0AA38WJM0</accession>
<dbReference type="Gene3D" id="2.40.70.10">
    <property type="entry name" value="Acid Proteases"/>
    <property type="match status" value="2"/>
</dbReference>
<keyword evidence="9" id="KW-1185">Reference proteome</keyword>
<dbReference type="InterPro" id="IPR034161">
    <property type="entry name" value="Pepsin-like_plant"/>
</dbReference>
<feature type="active site" evidence="6">
    <location>
        <position position="327"/>
    </location>
</feature>
<evidence type="ECO:0000313" key="9">
    <source>
        <dbReference type="Proteomes" id="UP001172457"/>
    </source>
</evidence>
<dbReference type="InterPro" id="IPR032861">
    <property type="entry name" value="TAXi_N"/>
</dbReference>
<keyword evidence="4" id="KW-0378">Hydrolase</keyword>
<dbReference type="Proteomes" id="UP001172457">
    <property type="component" value="Chromosome 3"/>
</dbReference>
<dbReference type="PROSITE" id="PS51767">
    <property type="entry name" value="PEPTIDASE_A1"/>
    <property type="match status" value="1"/>
</dbReference>
<dbReference type="CDD" id="cd05476">
    <property type="entry name" value="pepsin_A_like_plant"/>
    <property type="match status" value="1"/>
</dbReference>
<keyword evidence="5" id="KW-0325">Glycoprotein</keyword>
<organism evidence="8 9">
    <name type="scientific">Centaurea solstitialis</name>
    <name type="common">yellow star-thistle</name>
    <dbReference type="NCBI Taxonomy" id="347529"/>
    <lineage>
        <taxon>Eukaryota</taxon>
        <taxon>Viridiplantae</taxon>
        <taxon>Streptophyta</taxon>
        <taxon>Embryophyta</taxon>
        <taxon>Tracheophyta</taxon>
        <taxon>Spermatophyta</taxon>
        <taxon>Magnoliopsida</taxon>
        <taxon>eudicotyledons</taxon>
        <taxon>Gunneridae</taxon>
        <taxon>Pentapetalae</taxon>
        <taxon>asterids</taxon>
        <taxon>campanulids</taxon>
        <taxon>Asterales</taxon>
        <taxon>Asteraceae</taxon>
        <taxon>Carduoideae</taxon>
        <taxon>Cardueae</taxon>
        <taxon>Centaureinae</taxon>
        <taxon>Centaurea</taxon>
    </lineage>
</organism>
<evidence type="ECO:0000256" key="4">
    <source>
        <dbReference type="ARBA" id="ARBA00022801"/>
    </source>
</evidence>
<feature type="domain" description="Peptidase A1" evidence="7">
    <location>
        <begin position="88"/>
        <end position="446"/>
    </location>
</feature>
<evidence type="ECO:0000256" key="1">
    <source>
        <dbReference type="ARBA" id="ARBA00007447"/>
    </source>
</evidence>
<comment type="similarity">
    <text evidence="1">Belongs to the peptidase A1 family.</text>
</comment>